<dbReference type="CDD" id="cd00592">
    <property type="entry name" value="HTH_MerR-like"/>
    <property type="match status" value="1"/>
</dbReference>
<dbReference type="Gene3D" id="1.10.1660.10">
    <property type="match status" value="1"/>
</dbReference>
<reference evidence="5 6" key="1">
    <citation type="submission" date="2018-06" db="EMBL/GenBank/DDBJ databases">
        <title>Genomic Encyclopedia of Type Strains, Phase IV (KMG-IV): sequencing the most valuable type-strain genomes for metagenomic binning, comparative biology and taxonomic classification.</title>
        <authorList>
            <person name="Goeker M."/>
        </authorList>
    </citation>
    <scope>NUCLEOTIDE SEQUENCE [LARGE SCALE GENOMIC DNA]</scope>
    <source>
        <strain evidence="5 6">DSM 22112</strain>
    </source>
</reference>
<dbReference type="PROSITE" id="PS50937">
    <property type="entry name" value="HTH_MERR_2"/>
    <property type="match status" value="1"/>
</dbReference>
<dbReference type="PANTHER" id="PTHR30204:SF94">
    <property type="entry name" value="HEAVY METAL-DEPENDENT TRANSCRIPTIONAL REGULATOR HI_0293-RELATED"/>
    <property type="match status" value="1"/>
</dbReference>
<name>A0A366IA00_9FIRM</name>
<dbReference type="EMBL" id="QNRX01000005">
    <property type="protein sequence ID" value="RBP66782.1"/>
    <property type="molecule type" value="Genomic_DNA"/>
</dbReference>
<keyword evidence="3" id="KW-0804">Transcription</keyword>
<evidence type="ECO:0000256" key="1">
    <source>
        <dbReference type="ARBA" id="ARBA00023015"/>
    </source>
</evidence>
<sequence>MLKYKIGEVSKILNIPLQTIRYYESKNIINPEIDHDNQYRYFDAWDINFLLEYKKYRSFDFSQLEIKEILYQDTLEEFTERIEDRQAYFNKQLKYYELLTEKNKIYIDSLNTINENLNQYSITTQPEIYYFMHRFNYEYDSKEKMDGLFEIWLDYLPFVDYVVEMKEEYILSRDKVNKYNWGFAIKREHLEAFDLPLNEKVIHIEERPCVYTVICAGEKGTFSLKLLDGVMEYIEKEGYRLVGDIIGNLLVRTHEATGYSRFIEIWVPIKEK</sequence>
<dbReference type="GO" id="GO:0003677">
    <property type="term" value="F:DNA binding"/>
    <property type="evidence" value="ECO:0007669"/>
    <property type="project" value="UniProtKB-KW"/>
</dbReference>
<dbReference type="InterPro" id="IPR047057">
    <property type="entry name" value="MerR_fam"/>
</dbReference>
<proteinExistence type="predicted"/>
<dbReference type="PANTHER" id="PTHR30204">
    <property type="entry name" value="REDOX-CYCLING DRUG-SENSING TRANSCRIPTIONAL ACTIVATOR SOXR"/>
    <property type="match status" value="1"/>
</dbReference>
<dbReference type="InterPro" id="IPR009061">
    <property type="entry name" value="DNA-bd_dom_put_sf"/>
</dbReference>
<protein>
    <submittedName>
        <fullName evidence="5">MerR family transcriptional regulator</fullName>
    </submittedName>
</protein>
<comment type="caution">
    <text evidence="5">The sequence shown here is derived from an EMBL/GenBank/DDBJ whole genome shotgun (WGS) entry which is preliminary data.</text>
</comment>
<evidence type="ECO:0000256" key="2">
    <source>
        <dbReference type="ARBA" id="ARBA00023125"/>
    </source>
</evidence>
<accession>A0A366IA00</accession>
<organism evidence="5 6">
    <name type="scientific">Alkalibaculum bacchi</name>
    <dbReference type="NCBI Taxonomy" id="645887"/>
    <lineage>
        <taxon>Bacteria</taxon>
        <taxon>Bacillati</taxon>
        <taxon>Bacillota</taxon>
        <taxon>Clostridia</taxon>
        <taxon>Eubacteriales</taxon>
        <taxon>Eubacteriaceae</taxon>
        <taxon>Alkalibaculum</taxon>
    </lineage>
</organism>
<evidence type="ECO:0000313" key="5">
    <source>
        <dbReference type="EMBL" id="RBP66782.1"/>
    </source>
</evidence>
<dbReference type="InterPro" id="IPR000551">
    <property type="entry name" value="MerR-type_HTH_dom"/>
</dbReference>
<evidence type="ECO:0000256" key="3">
    <source>
        <dbReference type="ARBA" id="ARBA00023163"/>
    </source>
</evidence>
<dbReference type="SUPFAM" id="SSF46955">
    <property type="entry name" value="Putative DNA-binding domain"/>
    <property type="match status" value="1"/>
</dbReference>
<dbReference type="AlphaFoldDB" id="A0A366IA00"/>
<keyword evidence="6" id="KW-1185">Reference proteome</keyword>
<dbReference type="Pfam" id="PF13411">
    <property type="entry name" value="MerR_1"/>
    <property type="match status" value="1"/>
</dbReference>
<dbReference type="OrthoDB" id="9811174at2"/>
<evidence type="ECO:0000313" key="6">
    <source>
        <dbReference type="Proteomes" id="UP000253490"/>
    </source>
</evidence>
<keyword evidence="1" id="KW-0805">Transcription regulation</keyword>
<feature type="domain" description="HTH merR-type" evidence="4">
    <location>
        <begin position="3"/>
        <end position="72"/>
    </location>
</feature>
<dbReference type="Proteomes" id="UP000253490">
    <property type="component" value="Unassembled WGS sequence"/>
</dbReference>
<evidence type="ECO:0000259" key="4">
    <source>
        <dbReference type="PROSITE" id="PS50937"/>
    </source>
</evidence>
<dbReference type="SMART" id="SM00422">
    <property type="entry name" value="HTH_MERR"/>
    <property type="match status" value="1"/>
</dbReference>
<keyword evidence="2" id="KW-0238">DNA-binding</keyword>
<gene>
    <name evidence="5" type="ORF">DES36_105167</name>
</gene>
<dbReference type="GO" id="GO:0003700">
    <property type="term" value="F:DNA-binding transcription factor activity"/>
    <property type="evidence" value="ECO:0007669"/>
    <property type="project" value="InterPro"/>
</dbReference>